<dbReference type="Proteomes" id="UP000030641">
    <property type="component" value="Unassembled WGS sequence"/>
</dbReference>
<dbReference type="OrthoDB" id="4388755at2759"/>
<dbReference type="HOGENOM" id="CLU_2096425_0_0_1"/>
<evidence type="ECO:0000313" key="2">
    <source>
        <dbReference type="EMBL" id="KEQ90567.1"/>
    </source>
</evidence>
<dbReference type="EMBL" id="KL584789">
    <property type="protein sequence ID" value="KEQ90567.1"/>
    <property type="molecule type" value="Genomic_DNA"/>
</dbReference>
<dbReference type="STRING" id="1043005.A0A074Y8M8"/>
<organism evidence="2 3">
    <name type="scientific">Aureobasidium subglaciale (strain EXF-2481)</name>
    <name type="common">Aureobasidium pullulans var. subglaciale</name>
    <dbReference type="NCBI Taxonomy" id="1043005"/>
    <lineage>
        <taxon>Eukaryota</taxon>
        <taxon>Fungi</taxon>
        <taxon>Dikarya</taxon>
        <taxon>Ascomycota</taxon>
        <taxon>Pezizomycotina</taxon>
        <taxon>Dothideomycetes</taxon>
        <taxon>Dothideomycetidae</taxon>
        <taxon>Dothideales</taxon>
        <taxon>Saccotheciaceae</taxon>
        <taxon>Aureobasidium</taxon>
    </lineage>
</organism>
<gene>
    <name evidence="2" type="ORF">AUEXF2481DRAFT_9367</name>
</gene>
<dbReference type="AlphaFoldDB" id="A0A074Y8M8"/>
<accession>A0A074Y8M8</accession>
<feature type="signal peptide" evidence="1">
    <location>
        <begin position="1"/>
        <end position="26"/>
    </location>
</feature>
<keyword evidence="3" id="KW-1185">Reference proteome</keyword>
<proteinExistence type="predicted"/>
<feature type="chain" id="PRO_5001703067" evidence="1">
    <location>
        <begin position="27"/>
        <end position="116"/>
    </location>
</feature>
<evidence type="ECO:0000313" key="3">
    <source>
        <dbReference type="Proteomes" id="UP000030641"/>
    </source>
</evidence>
<dbReference type="GeneID" id="25372323"/>
<reference evidence="2 3" key="1">
    <citation type="journal article" date="2014" name="BMC Genomics">
        <title>Genome sequencing of four Aureobasidium pullulans varieties: biotechnological potential, stress tolerance, and description of new species.</title>
        <authorList>
            <person name="Gostin Ar C."/>
            <person name="Ohm R.A."/>
            <person name="Kogej T."/>
            <person name="Sonjak S."/>
            <person name="Turk M."/>
            <person name="Zajc J."/>
            <person name="Zalar P."/>
            <person name="Grube M."/>
            <person name="Sun H."/>
            <person name="Han J."/>
            <person name="Sharma A."/>
            <person name="Chiniquy J."/>
            <person name="Ngan C.Y."/>
            <person name="Lipzen A."/>
            <person name="Barry K."/>
            <person name="Grigoriev I.V."/>
            <person name="Gunde-Cimerman N."/>
        </authorList>
    </citation>
    <scope>NUCLEOTIDE SEQUENCE [LARGE SCALE GENOMIC DNA]</scope>
    <source>
        <strain evidence="2 3">EXF-2481</strain>
    </source>
</reference>
<dbReference type="InParanoid" id="A0A074Y8M8"/>
<evidence type="ECO:0000256" key="1">
    <source>
        <dbReference type="SAM" id="SignalP"/>
    </source>
</evidence>
<dbReference type="Gene3D" id="2.60.120.200">
    <property type="match status" value="1"/>
</dbReference>
<dbReference type="RefSeq" id="XP_013339016.1">
    <property type="nucleotide sequence ID" value="XM_013483562.1"/>
</dbReference>
<keyword evidence="1" id="KW-0732">Signal</keyword>
<protein>
    <submittedName>
        <fullName evidence="2">Uncharacterized protein</fullName>
    </submittedName>
</protein>
<sequence length="116" mass="12243">MDATRRLMLAHSTLALVMTSASTCTGVSPLARRFDLVNVGLDVIKKALTLTVPGGQSSGPISVAQVATSYSDILYGSVRTVAKISDVPGTTHSFIFYANDTQEVNFAFLTSDVSKA</sequence>
<name>A0A074Y8M8_AURSE</name>